<feature type="compositionally biased region" description="Low complexity" evidence="1">
    <location>
        <begin position="310"/>
        <end position="320"/>
    </location>
</feature>
<dbReference type="AlphaFoldDB" id="A0ABD0MLA5"/>
<feature type="region of interest" description="Disordered" evidence="1">
    <location>
        <begin position="258"/>
        <end position="347"/>
    </location>
</feature>
<feature type="region of interest" description="Disordered" evidence="1">
    <location>
        <begin position="135"/>
        <end position="154"/>
    </location>
</feature>
<evidence type="ECO:0000313" key="2">
    <source>
        <dbReference type="EMBL" id="KAL0150890.1"/>
    </source>
</evidence>
<feature type="compositionally biased region" description="Polar residues" evidence="1">
    <location>
        <begin position="268"/>
        <end position="300"/>
    </location>
</feature>
<sequence length="347" mass="36462">MSQAKLLLLFPSQVKPQATADLPESAQVTADLPESSQCKAALLTEPLHDMAASIDPRQATAIMPEPCQLTPPEPRHVSADLPKPCQVSSHFPSHAVLTLSNLTASTPSSPAGIPLSSVLPVMAVAILSVWSTHCTPESSSDHKSAPEASSDHKSVLGASPVHKFVPVPPEVSAYAVEPPKEGASIHELTVSSVHESTPEISSDHESAPVPPEVAAPAAEPPKASSYELSAHHVTAKEAYHELSALLWMSFVPLVPLSATAPRPGSSRVPVSTTVPRPRSSSASLSVTAPRSRPTSSARTWSSVPPPVLPLLPHSPGLLLLERQESGAQNRGGDSVTPRQQREPLPMD</sequence>
<feature type="region of interest" description="Disordered" evidence="1">
    <location>
        <begin position="191"/>
        <end position="222"/>
    </location>
</feature>
<feature type="compositionally biased region" description="Polar residues" evidence="1">
    <location>
        <begin position="191"/>
        <end position="200"/>
    </location>
</feature>
<comment type="caution">
    <text evidence="2">The sequence shown here is derived from an EMBL/GenBank/DDBJ whole genome shotgun (WGS) entry which is preliminary data.</text>
</comment>
<evidence type="ECO:0000256" key="1">
    <source>
        <dbReference type="SAM" id="MobiDB-lite"/>
    </source>
</evidence>
<feature type="compositionally biased region" description="Basic and acidic residues" evidence="1">
    <location>
        <begin position="139"/>
        <end position="154"/>
    </location>
</feature>
<evidence type="ECO:0000313" key="3">
    <source>
        <dbReference type="Proteomes" id="UP001529510"/>
    </source>
</evidence>
<dbReference type="Proteomes" id="UP001529510">
    <property type="component" value="Unassembled WGS sequence"/>
</dbReference>
<gene>
    <name evidence="2" type="ORF">M9458_053809</name>
</gene>
<keyword evidence="3" id="KW-1185">Reference proteome</keyword>
<feature type="non-terminal residue" evidence="2">
    <location>
        <position position="347"/>
    </location>
</feature>
<reference evidence="2 3" key="1">
    <citation type="submission" date="2024-05" db="EMBL/GenBank/DDBJ databases">
        <title>Genome sequencing and assembly of Indian major carp, Cirrhinus mrigala (Hamilton, 1822).</title>
        <authorList>
            <person name="Mohindra V."/>
            <person name="Chowdhury L.M."/>
            <person name="Lal K."/>
            <person name="Jena J.K."/>
        </authorList>
    </citation>
    <scope>NUCLEOTIDE SEQUENCE [LARGE SCALE GENOMIC DNA]</scope>
    <source>
        <strain evidence="2">CM1030</strain>
        <tissue evidence="2">Blood</tissue>
    </source>
</reference>
<proteinExistence type="predicted"/>
<accession>A0ABD0MLA5</accession>
<name>A0ABD0MLA5_CIRMR</name>
<protein>
    <submittedName>
        <fullName evidence="2">Uncharacterized protein</fullName>
    </submittedName>
</protein>
<organism evidence="2 3">
    <name type="scientific">Cirrhinus mrigala</name>
    <name type="common">Mrigala</name>
    <dbReference type="NCBI Taxonomy" id="683832"/>
    <lineage>
        <taxon>Eukaryota</taxon>
        <taxon>Metazoa</taxon>
        <taxon>Chordata</taxon>
        <taxon>Craniata</taxon>
        <taxon>Vertebrata</taxon>
        <taxon>Euteleostomi</taxon>
        <taxon>Actinopterygii</taxon>
        <taxon>Neopterygii</taxon>
        <taxon>Teleostei</taxon>
        <taxon>Ostariophysi</taxon>
        <taxon>Cypriniformes</taxon>
        <taxon>Cyprinidae</taxon>
        <taxon>Labeoninae</taxon>
        <taxon>Labeonini</taxon>
        <taxon>Cirrhinus</taxon>
    </lineage>
</organism>
<dbReference type="EMBL" id="JAMKFB020000267">
    <property type="protein sequence ID" value="KAL0150890.1"/>
    <property type="molecule type" value="Genomic_DNA"/>
</dbReference>